<evidence type="ECO:0000313" key="3">
    <source>
        <dbReference type="Proteomes" id="UP000766246"/>
    </source>
</evidence>
<keyword evidence="1" id="KW-0472">Membrane</keyword>
<feature type="transmembrane region" description="Helical" evidence="1">
    <location>
        <begin position="82"/>
        <end position="104"/>
    </location>
</feature>
<name>A0A927U9T5_9FIRM</name>
<dbReference type="Proteomes" id="UP000766246">
    <property type="component" value="Unassembled WGS sequence"/>
</dbReference>
<proteinExistence type="predicted"/>
<feature type="transmembrane region" description="Helical" evidence="1">
    <location>
        <begin position="21"/>
        <end position="38"/>
    </location>
</feature>
<reference evidence="2" key="1">
    <citation type="submission" date="2019-04" db="EMBL/GenBank/DDBJ databases">
        <title>Evolution of Biomass-Degrading Anaerobic Consortia Revealed by Metagenomics.</title>
        <authorList>
            <person name="Peng X."/>
        </authorList>
    </citation>
    <scope>NUCLEOTIDE SEQUENCE</scope>
    <source>
        <strain evidence="2">SIG311</strain>
    </source>
</reference>
<comment type="caution">
    <text evidence="2">The sequence shown here is derived from an EMBL/GenBank/DDBJ whole genome shotgun (WGS) entry which is preliminary data.</text>
</comment>
<sequence length="226" mass="25048">MDKKRNINETIKSGLKRTFPYIAFFLSVVFLIIGIALMKNGTEMVRNGRSVTGNLTHFAGIGLIIAAVADFVLSVKFGSKKLAITVVGTIMLCVGILSGIMFAVRIVRPVNSYDMFSVKSINEIDPEYRLTSDAIGIKKAEYSIETGKKVIVRIDDTDYSVSTSKELIDCLSDNSDKILDMNNYVQTWHGSDGYMVLAYTKLEKNNVLNTLSDMVSDSNKYGKQVK</sequence>
<organism evidence="2 3">
    <name type="scientific">Pseudobutyrivibrio ruminis</name>
    <dbReference type="NCBI Taxonomy" id="46206"/>
    <lineage>
        <taxon>Bacteria</taxon>
        <taxon>Bacillati</taxon>
        <taxon>Bacillota</taxon>
        <taxon>Clostridia</taxon>
        <taxon>Lachnospirales</taxon>
        <taxon>Lachnospiraceae</taxon>
        <taxon>Pseudobutyrivibrio</taxon>
    </lineage>
</organism>
<keyword evidence="1" id="KW-0812">Transmembrane</keyword>
<evidence type="ECO:0000313" key="2">
    <source>
        <dbReference type="EMBL" id="MBE5919746.1"/>
    </source>
</evidence>
<evidence type="ECO:0000256" key="1">
    <source>
        <dbReference type="SAM" id="Phobius"/>
    </source>
</evidence>
<feature type="transmembrane region" description="Helical" evidence="1">
    <location>
        <begin position="58"/>
        <end position="75"/>
    </location>
</feature>
<dbReference type="EMBL" id="SVER01000017">
    <property type="protein sequence ID" value="MBE5919746.1"/>
    <property type="molecule type" value="Genomic_DNA"/>
</dbReference>
<dbReference type="AlphaFoldDB" id="A0A927U9T5"/>
<gene>
    <name evidence="2" type="ORF">E7272_07855</name>
</gene>
<accession>A0A927U9T5</accession>
<keyword evidence="1" id="KW-1133">Transmembrane helix</keyword>
<protein>
    <submittedName>
        <fullName evidence="2">Uncharacterized protein</fullName>
    </submittedName>
</protein>